<evidence type="ECO:0000256" key="1">
    <source>
        <dbReference type="ARBA" id="ARBA00004251"/>
    </source>
</evidence>
<dbReference type="GO" id="GO:0008289">
    <property type="term" value="F:lipid binding"/>
    <property type="evidence" value="ECO:0007669"/>
    <property type="project" value="UniProtKB-KW"/>
</dbReference>
<accession>G0U801</accession>
<evidence type="ECO:0000256" key="11">
    <source>
        <dbReference type="SAM" id="Phobius"/>
    </source>
</evidence>
<evidence type="ECO:0000256" key="4">
    <source>
        <dbReference type="ARBA" id="ARBA00022692"/>
    </source>
</evidence>
<evidence type="ECO:0000256" key="5">
    <source>
        <dbReference type="ARBA" id="ARBA00022729"/>
    </source>
</evidence>
<gene>
    <name evidence="13" type="ORF">TVY486_1010520</name>
</gene>
<dbReference type="AlphaFoldDB" id="G0U801"/>
<evidence type="ECO:0000256" key="2">
    <source>
        <dbReference type="ARBA" id="ARBA00010929"/>
    </source>
</evidence>
<protein>
    <recommendedName>
        <fullName evidence="12">Generative cell specific-1/HAP2 domain-containing protein</fullName>
    </recommendedName>
</protein>
<feature type="transmembrane region" description="Helical" evidence="11">
    <location>
        <begin position="575"/>
        <end position="596"/>
    </location>
</feature>
<keyword evidence="7" id="KW-0446">Lipid-binding</keyword>
<evidence type="ECO:0000256" key="3">
    <source>
        <dbReference type="ARBA" id="ARBA00022475"/>
    </source>
</evidence>
<dbReference type="VEuPathDB" id="TriTrypDB:TvY486_1010520"/>
<dbReference type="PANTHER" id="PTHR31764:SF0">
    <property type="entry name" value="GENERATIVE CELL SPECIFIC-1_HAP2 DOMAIN-CONTAINING PROTEIN"/>
    <property type="match status" value="1"/>
</dbReference>
<evidence type="ECO:0000256" key="7">
    <source>
        <dbReference type="ARBA" id="ARBA00023121"/>
    </source>
</evidence>
<dbReference type="Pfam" id="PF10699">
    <property type="entry name" value="HAP2-GCS1"/>
    <property type="match status" value="1"/>
</dbReference>
<evidence type="ECO:0000256" key="8">
    <source>
        <dbReference type="ARBA" id="ARBA00023136"/>
    </source>
</evidence>
<organism evidence="13">
    <name type="scientific">Trypanosoma vivax (strain Y486)</name>
    <dbReference type="NCBI Taxonomy" id="1055687"/>
    <lineage>
        <taxon>Eukaryota</taxon>
        <taxon>Discoba</taxon>
        <taxon>Euglenozoa</taxon>
        <taxon>Kinetoplastea</taxon>
        <taxon>Metakinetoplastina</taxon>
        <taxon>Trypanosomatida</taxon>
        <taxon>Trypanosomatidae</taxon>
        <taxon>Trypanosoma</taxon>
        <taxon>Duttonella</taxon>
    </lineage>
</organism>
<dbReference type="PANTHER" id="PTHR31764">
    <property type="entry name" value="PROTEIN HAPLESS 2"/>
    <property type="match status" value="1"/>
</dbReference>
<keyword evidence="5" id="KW-0732">Signal</keyword>
<dbReference type="GO" id="GO:0007338">
    <property type="term" value="P:single fertilization"/>
    <property type="evidence" value="ECO:0007669"/>
    <property type="project" value="UniProtKB-KW"/>
</dbReference>
<sequence length="605" mass="67250">MPERLSSDHHLYRERAIVGCRYALCSMVTAFVLIGTHLPHHMAEGVFIASSSIDYCERNNKVDPVPCEKKMVVTLSVDAGQDAGVEEVVLVREASDKTRDDDKRVVEFEPIYLTTKKTRVRYHYPLFYERNFNAKPYEEQIPTSLFDPCVDKPGSSKATCGIAHDNYQKPIPFSEGFCCNCGACQLAGICPSDSRGLGSCNIFQTTGSASCLRLGELWYSGYNIGQGTAWYRLHVTLRDEVDNNSAASTRGSATMSLGPDQPADFSEKFGAWARLVGDFVPPEMPLDLTGKMLFTPATPRRHERVIAGSREWMFLDKHLVSLQGRECNKIGVSYEGFVTQGSRCVSRPGTCLADQLEDYRQRDVVAEAHGRRGKYMARLFGDMYTGGTRNTSSPYIAFWLRGSLSTMVTITINADSLRYVQSVSPGTILRIKLMNKTVFSYTRSGVVSVTVLNTGRAESQYFLAVRNCSVGVHPIAAQTINIPSGHNATCLFDLYVQEDVMTPNVKCHVELRDARGNVTDTSLFYLRLMPVNRTSGSQGREAPDGQGASVRVQRERQCSRCSWYNLFCYLSAHCWWQPAVYAAAIMGVLILVQLLMGGGSVPKQR</sequence>
<evidence type="ECO:0000256" key="10">
    <source>
        <dbReference type="ARBA" id="ARBA00023279"/>
    </source>
</evidence>
<name>G0U801_TRYVY</name>
<dbReference type="InterPro" id="IPR040326">
    <property type="entry name" value="HAP2/GCS1"/>
</dbReference>
<comment type="similarity">
    <text evidence="2">Belongs to the HAP2/GCS1 family.</text>
</comment>
<keyword evidence="6 11" id="KW-1133">Transmembrane helix</keyword>
<evidence type="ECO:0000313" key="13">
    <source>
        <dbReference type="EMBL" id="CCC52009.1"/>
    </source>
</evidence>
<dbReference type="InterPro" id="IPR018928">
    <property type="entry name" value="HAP2/GCS1_dom"/>
</dbReference>
<keyword evidence="8 11" id="KW-0472">Membrane</keyword>
<proteinExistence type="inferred from homology"/>
<reference evidence="13" key="1">
    <citation type="journal article" date="2012" name="Proc. Natl. Acad. Sci. U.S.A.">
        <title>Antigenic diversity is generated by distinct evolutionary mechanisms in African trypanosome species.</title>
        <authorList>
            <person name="Jackson A.P."/>
            <person name="Berry A."/>
            <person name="Aslett M."/>
            <person name="Allison H.C."/>
            <person name="Burton P."/>
            <person name="Vavrova-Anderson J."/>
            <person name="Brown R."/>
            <person name="Browne H."/>
            <person name="Corton N."/>
            <person name="Hauser H."/>
            <person name="Gamble J."/>
            <person name="Gilderthorp R."/>
            <person name="Marcello L."/>
            <person name="McQuillan J."/>
            <person name="Otto T.D."/>
            <person name="Quail M.A."/>
            <person name="Sanders M.J."/>
            <person name="van Tonder A."/>
            <person name="Ginger M.L."/>
            <person name="Field M.C."/>
            <person name="Barry J.D."/>
            <person name="Hertz-Fowler C."/>
            <person name="Berriman M."/>
        </authorList>
    </citation>
    <scope>NUCLEOTIDE SEQUENCE</scope>
    <source>
        <strain evidence="13">Y486</strain>
    </source>
</reference>
<evidence type="ECO:0000256" key="6">
    <source>
        <dbReference type="ARBA" id="ARBA00022989"/>
    </source>
</evidence>
<dbReference type="GO" id="GO:0005886">
    <property type="term" value="C:plasma membrane"/>
    <property type="evidence" value="ECO:0007669"/>
    <property type="project" value="UniProtKB-SubCell"/>
</dbReference>
<keyword evidence="4 11" id="KW-0812">Transmembrane</keyword>
<evidence type="ECO:0000259" key="12">
    <source>
        <dbReference type="Pfam" id="PF10699"/>
    </source>
</evidence>
<keyword evidence="3" id="KW-1003">Cell membrane</keyword>
<comment type="subcellular location">
    <subcellularLocation>
        <location evidence="1">Cell membrane</location>
        <topology evidence="1">Single-pass type I membrane protein</topology>
    </subcellularLocation>
</comment>
<keyword evidence="9" id="KW-1015">Disulfide bond</keyword>
<evidence type="ECO:0000256" key="9">
    <source>
        <dbReference type="ARBA" id="ARBA00023157"/>
    </source>
</evidence>
<keyword evidence="10" id="KW-0278">Fertilization</keyword>
<feature type="domain" description="Generative cell specific-1/HAP2" evidence="12">
    <location>
        <begin position="65"/>
        <end position="570"/>
    </location>
</feature>
<dbReference type="EMBL" id="HE573026">
    <property type="protein sequence ID" value="CCC52009.1"/>
    <property type="molecule type" value="Genomic_DNA"/>
</dbReference>